<evidence type="ECO:0000313" key="2">
    <source>
        <dbReference type="EMBL" id="KAJ1100544.1"/>
    </source>
</evidence>
<feature type="compositionally biased region" description="Polar residues" evidence="1">
    <location>
        <begin position="1"/>
        <end position="12"/>
    </location>
</feature>
<accession>A0AAV7MBS7</accession>
<feature type="region of interest" description="Disordered" evidence="1">
    <location>
        <begin position="1"/>
        <end position="76"/>
    </location>
</feature>
<evidence type="ECO:0000256" key="1">
    <source>
        <dbReference type="SAM" id="MobiDB-lite"/>
    </source>
</evidence>
<dbReference type="Proteomes" id="UP001066276">
    <property type="component" value="Chromosome 10"/>
</dbReference>
<sequence>MNRTETQVSAYSLTACEPDNWRRGGPTTTGSTTTRDAVPTRQTRMLARREKRHPPAERTNRLAGRSGGHPAAGTADSVQQLDPAPELDLSSIATCQVREPVCRHHKGTGPPGKNTRCSARARLAPGAPLPECSLQYALFSAKAENTPTYPSTRAAKCKCRKHSNTRSRPYDTRCSARVQKALQREPCTREYPTPPGVCRS</sequence>
<dbReference type="PROSITE" id="PS51257">
    <property type="entry name" value="PROKAR_LIPOPROTEIN"/>
    <property type="match status" value="1"/>
</dbReference>
<name>A0AAV7MBS7_PLEWA</name>
<evidence type="ECO:0000313" key="3">
    <source>
        <dbReference type="Proteomes" id="UP001066276"/>
    </source>
</evidence>
<keyword evidence="3" id="KW-1185">Reference proteome</keyword>
<comment type="caution">
    <text evidence="2">The sequence shown here is derived from an EMBL/GenBank/DDBJ whole genome shotgun (WGS) entry which is preliminary data.</text>
</comment>
<proteinExistence type="predicted"/>
<protein>
    <submittedName>
        <fullName evidence="2">Uncharacterized protein</fullName>
    </submittedName>
</protein>
<dbReference type="AlphaFoldDB" id="A0AAV7MBS7"/>
<reference evidence="2" key="1">
    <citation type="journal article" date="2022" name="bioRxiv">
        <title>Sequencing and chromosome-scale assembly of the giantPleurodeles waltlgenome.</title>
        <authorList>
            <person name="Brown T."/>
            <person name="Elewa A."/>
            <person name="Iarovenko S."/>
            <person name="Subramanian E."/>
            <person name="Araus A.J."/>
            <person name="Petzold A."/>
            <person name="Susuki M."/>
            <person name="Suzuki K.-i.T."/>
            <person name="Hayashi T."/>
            <person name="Toyoda A."/>
            <person name="Oliveira C."/>
            <person name="Osipova E."/>
            <person name="Leigh N.D."/>
            <person name="Simon A."/>
            <person name="Yun M.H."/>
        </authorList>
    </citation>
    <scope>NUCLEOTIDE SEQUENCE</scope>
    <source>
        <strain evidence="2">20211129_DDA</strain>
        <tissue evidence="2">Liver</tissue>
    </source>
</reference>
<gene>
    <name evidence="2" type="ORF">NDU88_005626</name>
</gene>
<feature type="compositionally biased region" description="Low complexity" evidence="1">
    <location>
        <begin position="23"/>
        <end position="35"/>
    </location>
</feature>
<dbReference type="EMBL" id="JANPWB010000014">
    <property type="protein sequence ID" value="KAJ1100544.1"/>
    <property type="molecule type" value="Genomic_DNA"/>
</dbReference>
<organism evidence="2 3">
    <name type="scientific">Pleurodeles waltl</name>
    <name type="common">Iberian ribbed newt</name>
    <dbReference type="NCBI Taxonomy" id="8319"/>
    <lineage>
        <taxon>Eukaryota</taxon>
        <taxon>Metazoa</taxon>
        <taxon>Chordata</taxon>
        <taxon>Craniata</taxon>
        <taxon>Vertebrata</taxon>
        <taxon>Euteleostomi</taxon>
        <taxon>Amphibia</taxon>
        <taxon>Batrachia</taxon>
        <taxon>Caudata</taxon>
        <taxon>Salamandroidea</taxon>
        <taxon>Salamandridae</taxon>
        <taxon>Pleurodelinae</taxon>
        <taxon>Pleurodeles</taxon>
    </lineage>
</organism>